<feature type="signal peptide" evidence="2">
    <location>
        <begin position="1"/>
        <end position="21"/>
    </location>
</feature>
<feature type="region of interest" description="Disordered" evidence="1">
    <location>
        <begin position="24"/>
        <end position="78"/>
    </location>
</feature>
<evidence type="ECO:0000256" key="1">
    <source>
        <dbReference type="SAM" id="MobiDB-lite"/>
    </source>
</evidence>
<dbReference type="EMBL" id="MIJZ01000018">
    <property type="protein sequence ID" value="OEG08633.1"/>
    <property type="molecule type" value="Genomic_DNA"/>
</dbReference>
<dbReference type="AlphaFoldDB" id="A0A1E5G7D4"/>
<evidence type="ECO:0000256" key="2">
    <source>
        <dbReference type="SAM" id="SignalP"/>
    </source>
</evidence>
<protein>
    <recommendedName>
        <fullName evidence="5">Lipoprotein</fullName>
    </recommendedName>
</protein>
<accession>A0A1E5G7D4</accession>
<evidence type="ECO:0008006" key="5">
    <source>
        <dbReference type="Google" id="ProtNLM"/>
    </source>
</evidence>
<dbReference type="RefSeq" id="WP_069647542.1">
    <property type="nucleotide sequence ID" value="NZ_MIJZ01000018.1"/>
</dbReference>
<feature type="compositionally biased region" description="Low complexity" evidence="1">
    <location>
        <begin position="27"/>
        <end position="59"/>
    </location>
</feature>
<feature type="compositionally biased region" description="Polar residues" evidence="1">
    <location>
        <begin position="63"/>
        <end position="73"/>
    </location>
</feature>
<gene>
    <name evidence="3" type="ORF">BCR21_16080</name>
</gene>
<reference evidence="4" key="1">
    <citation type="submission" date="2016-09" db="EMBL/GenBank/DDBJ databases">
        <authorList>
            <person name="Gulvik C.A."/>
        </authorList>
    </citation>
    <scope>NUCLEOTIDE SEQUENCE [LARGE SCALE GENOMIC DNA]</scope>
    <source>
        <strain evidence="4">DSM 23328</strain>
    </source>
</reference>
<organism evidence="3 4">
    <name type="scientific">Enterococcus ureasiticus</name>
    <dbReference type="NCBI Taxonomy" id="903984"/>
    <lineage>
        <taxon>Bacteria</taxon>
        <taxon>Bacillati</taxon>
        <taxon>Bacillota</taxon>
        <taxon>Bacilli</taxon>
        <taxon>Lactobacillales</taxon>
        <taxon>Enterococcaceae</taxon>
        <taxon>Enterococcus</taxon>
    </lineage>
</organism>
<evidence type="ECO:0000313" key="4">
    <source>
        <dbReference type="Proteomes" id="UP000094068"/>
    </source>
</evidence>
<dbReference type="STRING" id="903984.BCR21_16080"/>
<evidence type="ECO:0000313" key="3">
    <source>
        <dbReference type="EMBL" id="OEG08633.1"/>
    </source>
</evidence>
<sequence length="215" mass="23491">MKKAIIICLGMFLLLAGCSNGKTKETLASSSEGNASSNSLVSESKSQSTSNSAQATTSKTAEHLNSQETSTSDGNREYPYEVSLNELKSEGAFTRNGMNIPQRIELTFEEDTQGIASFINTGPEREYVTSFAISYQSIPTKAIRIFSAETNEIRTVYVNTELVLGNRLSSDQGRDMSGNLYVFINKSGNLSLATPNYAGNVETKDFDIMLEYLPK</sequence>
<name>A0A1E5G7D4_9ENTE</name>
<proteinExistence type="predicted"/>
<feature type="chain" id="PRO_5009177117" description="Lipoprotein" evidence="2">
    <location>
        <begin position="22"/>
        <end position="215"/>
    </location>
</feature>
<dbReference type="OrthoDB" id="2195019at2"/>
<keyword evidence="2" id="KW-0732">Signal</keyword>
<dbReference type="PROSITE" id="PS51257">
    <property type="entry name" value="PROKAR_LIPOPROTEIN"/>
    <property type="match status" value="1"/>
</dbReference>
<comment type="caution">
    <text evidence="3">The sequence shown here is derived from an EMBL/GenBank/DDBJ whole genome shotgun (WGS) entry which is preliminary data.</text>
</comment>
<dbReference type="Proteomes" id="UP000094068">
    <property type="component" value="Unassembled WGS sequence"/>
</dbReference>
<keyword evidence="4" id="KW-1185">Reference proteome</keyword>